<dbReference type="GO" id="GO:0009055">
    <property type="term" value="F:electron transfer activity"/>
    <property type="evidence" value="ECO:0007669"/>
    <property type="project" value="InterPro"/>
</dbReference>
<evidence type="ECO:0000256" key="5">
    <source>
        <dbReference type="SAM" id="SignalP"/>
    </source>
</evidence>
<sequence>MRVHLAKLAGGTLCLALLWIRPASAAELASEPSLGEVVASRCAACHAAGSSDARILDGRPKADLAAALRGFRERPEPRSVMGSRTRLMTDAEIDAVAAYFAGRTAVERGRE</sequence>
<evidence type="ECO:0000256" key="1">
    <source>
        <dbReference type="ARBA" id="ARBA00022617"/>
    </source>
</evidence>
<feature type="chain" id="PRO_5040738403" description="Cytochrome c domain-containing protein" evidence="5">
    <location>
        <begin position="26"/>
        <end position="111"/>
    </location>
</feature>
<accession>A0A9W6JGB5</accession>
<organism evidence="7 8">
    <name type="scientific">Methylopila jiangsuensis</name>
    <dbReference type="NCBI Taxonomy" id="586230"/>
    <lineage>
        <taxon>Bacteria</taxon>
        <taxon>Pseudomonadati</taxon>
        <taxon>Pseudomonadota</taxon>
        <taxon>Alphaproteobacteria</taxon>
        <taxon>Hyphomicrobiales</taxon>
        <taxon>Methylopilaceae</taxon>
        <taxon>Methylopila</taxon>
    </lineage>
</organism>
<dbReference type="GO" id="GO:0020037">
    <property type="term" value="F:heme binding"/>
    <property type="evidence" value="ECO:0007669"/>
    <property type="project" value="InterPro"/>
</dbReference>
<dbReference type="Gene3D" id="1.10.760.10">
    <property type="entry name" value="Cytochrome c-like domain"/>
    <property type="match status" value="1"/>
</dbReference>
<reference evidence="7" key="2">
    <citation type="submission" date="2023-01" db="EMBL/GenBank/DDBJ databases">
        <authorList>
            <person name="Sun Q."/>
            <person name="Evtushenko L."/>
        </authorList>
    </citation>
    <scope>NUCLEOTIDE SEQUENCE</scope>
    <source>
        <strain evidence="7">VKM B-2555</strain>
    </source>
</reference>
<gene>
    <name evidence="7" type="ORF">GCM10008171_17910</name>
</gene>
<dbReference type="SUPFAM" id="SSF46626">
    <property type="entry name" value="Cytochrome c"/>
    <property type="match status" value="1"/>
</dbReference>
<dbReference type="EMBL" id="BSFK01000009">
    <property type="protein sequence ID" value="GLK76537.1"/>
    <property type="molecule type" value="Genomic_DNA"/>
</dbReference>
<proteinExistence type="predicted"/>
<dbReference type="Proteomes" id="UP001143364">
    <property type="component" value="Unassembled WGS sequence"/>
</dbReference>
<evidence type="ECO:0000256" key="3">
    <source>
        <dbReference type="ARBA" id="ARBA00023004"/>
    </source>
</evidence>
<dbReference type="InterPro" id="IPR009056">
    <property type="entry name" value="Cyt_c-like_dom"/>
</dbReference>
<keyword evidence="5" id="KW-0732">Signal</keyword>
<keyword evidence="2 4" id="KW-0479">Metal-binding</keyword>
<evidence type="ECO:0000256" key="2">
    <source>
        <dbReference type="ARBA" id="ARBA00022723"/>
    </source>
</evidence>
<feature type="domain" description="Cytochrome c" evidence="6">
    <location>
        <begin position="30"/>
        <end position="104"/>
    </location>
</feature>
<evidence type="ECO:0000259" key="6">
    <source>
        <dbReference type="PROSITE" id="PS51007"/>
    </source>
</evidence>
<evidence type="ECO:0000313" key="8">
    <source>
        <dbReference type="Proteomes" id="UP001143364"/>
    </source>
</evidence>
<comment type="caution">
    <text evidence="7">The sequence shown here is derived from an EMBL/GenBank/DDBJ whole genome shotgun (WGS) entry which is preliminary data.</text>
</comment>
<keyword evidence="1 4" id="KW-0349">Heme</keyword>
<protein>
    <recommendedName>
        <fullName evidence="6">Cytochrome c domain-containing protein</fullName>
    </recommendedName>
</protein>
<keyword evidence="3 4" id="KW-0408">Iron</keyword>
<evidence type="ECO:0000256" key="4">
    <source>
        <dbReference type="PROSITE-ProRule" id="PRU00433"/>
    </source>
</evidence>
<reference evidence="7" key="1">
    <citation type="journal article" date="2014" name="Int. J. Syst. Evol. Microbiol.">
        <title>Complete genome sequence of Corynebacterium casei LMG S-19264T (=DSM 44701T), isolated from a smear-ripened cheese.</title>
        <authorList>
            <consortium name="US DOE Joint Genome Institute (JGI-PGF)"/>
            <person name="Walter F."/>
            <person name="Albersmeier A."/>
            <person name="Kalinowski J."/>
            <person name="Ruckert C."/>
        </authorList>
    </citation>
    <scope>NUCLEOTIDE SEQUENCE</scope>
    <source>
        <strain evidence="7">VKM B-2555</strain>
    </source>
</reference>
<dbReference type="AlphaFoldDB" id="A0A9W6JGB5"/>
<feature type="signal peptide" evidence="5">
    <location>
        <begin position="1"/>
        <end position="25"/>
    </location>
</feature>
<dbReference type="InterPro" id="IPR036909">
    <property type="entry name" value="Cyt_c-like_dom_sf"/>
</dbReference>
<dbReference type="GO" id="GO:0046872">
    <property type="term" value="F:metal ion binding"/>
    <property type="evidence" value="ECO:0007669"/>
    <property type="project" value="UniProtKB-KW"/>
</dbReference>
<evidence type="ECO:0000313" key="7">
    <source>
        <dbReference type="EMBL" id="GLK76537.1"/>
    </source>
</evidence>
<keyword evidence="8" id="KW-1185">Reference proteome</keyword>
<dbReference type="PROSITE" id="PS51007">
    <property type="entry name" value="CYTC"/>
    <property type="match status" value="1"/>
</dbReference>
<name>A0A9W6JGB5_9HYPH</name>